<dbReference type="Pfam" id="PF03734">
    <property type="entry name" value="YkuD"/>
    <property type="match status" value="1"/>
</dbReference>
<dbReference type="RefSeq" id="WP_056988927.1">
    <property type="nucleotide sequence ID" value="NZ_AYZJ01000010.1"/>
</dbReference>
<dbReference type="Gene3D" id="2.40.440.10">
    <property type="entry name" value="L,D-transpeptidase catalytic domain-like"/>
    <property type="match status" value="1"/>
</dbReference>
<dbReference type="InterPro" id="IPR038063">
    <property type="entry name" value="Transpep_catalytic_dom"/>
</dbReference>
<evidence type="ECO:0000256" key="2">
    <source>
        <dbReference type="ARBA" id="ARBA00022679"/>
    </source>
</evidence>
<evidence type="ECO:0000256" key="7">
    <source>
        <dbReference type="SAM" id="MobiDB-lite"/>
    </source>
</evidence>
<dbReference type="GO" id="GO:0016740">
    <property type="term" value="F:transferase activity"/>
    <property type="evidence" value="ECO:0007669"/>
    <property type="project" value="UniProtKB-KW"/>
</dbReference>
<evidence type="ECO:0000256" key="3">
    <source>
        <dbReference type="ARBA" id="ARBA00022960"/>
    </source>
</evidence>
<keyword evidence="5 6" id="KW-0961">Cell wall biogenesis/degradation</keyword>
<protein>
    <submittedName>
        <fullName evidence="9">Erfk ybis ycfs ynhg</fullName>
    </submittedName>
</protein>
<dbReference type="AlphaFoldDB" id="A0A0R2FJZ5"/>
<keyword evidence="10" id="KW-1185">Reference proteome</keyword>
<dbReference type="SUPFAM" id="SSF141523">
    <property type="entry name" value="L,D-transpeptidase catalytic domain-like"/>
    <property type="match status" value="1"/>
</dbReference>
<name>A0A0R2FJZ5_9LACO</name>
<reference evidence="9 10" key="1">
    <citation type="journal article" date="2015" name="Genome Announc.">
        <title>Expanding the biotechnology potential of lactobacilli through comparative genomics of 213 strains and associated genera.</title>
        <authorList>
            <person name="Sun Z."/>
            <person name="Harris H.M."/>
            <person name="McCann A."/>
            <person name="Guo C."/>
            <person name="Argimon S."/>
            <person name="Zhang W."/>
            <person name="Yang X."/>
            <person name="Jeffery I.B."/>
            <person name="Cooney J.C."/>
            <person name="Kagawa T.F."/>
            <person name="Liu W."/>
            <person name="Song Y."/>
            <person name="Salvetti E."/>
            <person name="Wrobel A."/>
            <person name="Rasinkangas P."/>
            <person name="Parkhill J."/>
            <person name="Rea M.C."/>
            <person name="O'Sullivan O."/>
            <person name="Ritari J."/>
            <person name="Douillard F.P."/>
            <person name="Paul Ross R."/>
            <person name="Yang R."/>
            <person name="Briner A.E."/>
            <person name="Felis G.E."/>
            <person name="de Vos W.M."/>
            <person name="Barrangou R."/>
            <person name="Klaenhammer T.R."/>
            <person name="Caufield P.W."/>
            <person name="Cui Y."/>
            <person name="Zhang H."/>
            <person name="O'Toole P.W."/>
        </authorList>
    </citation>
    <scope>NUCLEOTIDE SEQUENCE [LARGE SCALE GENOMIC DNA]</scope>
    <source>
        <strain evidence="9 10">DSM 22697</strain>
    </source>
</reference>
<proteinExistence type="predicted"/>
<dbReference type="PATRIC" id="fig|1423730.4.peg.379"/>
<dbReference type="EMBL" id="AYZJ01000010">
    <property type="protein sequence ID" value="KRN25447.1"/>
    <property type="molecule type" value="Genomic_DNA"/>
</dbReference>
<dbReference type="PANTHER" id="PTHR30582:SF2">
    <property type="entry name" value="L,D-TRANSPEPTIDASE YCIB-RELATED"/>
    <property type="match status" value="1"/>
</dbReference>
<dbReference type="GO" id="GO:0071972">
    <property type="term" value="F:peptidoglycan L,D-transpeptidase activity"/>
    <property type="evidence" value="ECO:0007669"/>
    <property type="project" value="TreeGrafter"/>
</dbReference>
<dbReference type="GO" id="GO:0005576">
    <property type="term" value="C:extracellular region"/>
    <property type="evidence" value="ECO:0007669"/>
    <property type="project" value="TreeGrafter"/>
</dbReference>
<dbReference type="PROSITE" id="PS52029">
    <property type="entry name" value="LD_TPASE"/>
    <property type="match status" value="1"/>
</dbReference>
<sequence>MRQVHFPHLKKRYQPWLWGLVAILVVLAVGVQVTGHLQAASSTPRQEKTSRQAKPVKKVPAKTAKTKPAAKPAAPSVMRKPIDWHQPSETVAYPKITSADKVAMYVNVAKQRVYVLVNGKKAYTMYCSSGIDNRTPKGHFQIGTRGDHFYTPSEKMGANYWTAFYGTGYLFHSVPTDVNGHYLPKEAAKLGKEPASHGCIRLSIADAKWVNQTIPTGTPVVIS</sequence>
<dbReference type="STRING" id="1423730.FC75_GL000360"/>
<evidence type="ECO:0000313" key="10">
    <source>
        <dbReference type="Proteomes" id="UP000050865"/>
    </source>
</evidence>
<comment type="caution">
    <text evidence="9">The sequence shown here is derived from an EMBL/GenBank/DDBJ whole genome shotgun (WGS) entry which is preliminary data.</text>
</comment>
<dbReference type="UniPathway" id="UPA00219"/>
<keyword evidence="4 6" id="KW-0573">Peptidoglycan synthesis</keyword>
<accession>A0A0R2FJZ5</accession>
<evidence type="ECO:0000256" key="6">
    <source>
        <dbReference type="PROSITE-ProRule" id="PRU01373"/>
    </source>
</evidence>
<evidence type="ECO:0000256" key="1">
    <source>
        <dbReference type="ARBA" id="ARBA00004752"/>
    </source>
</evidence>
<dbReference type="Proteomes" id="UP000050865">
    <property type="component" value="Unassembled WGS sequence"/>
</dbReference>
<feature type="active site" description="Nucleophile" evidence="6">
    <location>
        <position position="199"/>
    </location>
</feature>
<organism evidence="9 10">
    <name type="scientific">Lacticaseibacillus camelliae DSM 22697 = JCM 13995</name>
    <dbReference type="NCBI Taxonomy" id="1423730"/>
    <lineage>
        <taxon>Bacteria</taxon>
        <taxon>Bacillati</taxon>
        <taxon>Bacillota</taxon>
        <taxon>Bacilli</taxon>
        <taxon>Lactobacillales</taxon>
        <taxon>Lactobacillaceae</taxon>
        <taxon>Lacticaseibacillus</taxon>
    </lineage>
</organism>
<comment type="pathway">
    <text evidence="1 6">Cell wall biogenesis; peptidoglycan biosynthesis.</text>
</comment>
<dbReference type="InterPro" id="IPR050979">
    <property type="entry name" value="LD-transpeptidase"/>
</dbReference>
<dbReference type="GO" id="GO:0071555">
    <property type="term" value="P:cell wall organization"/>
    <property type="evidence" value="ECO:0007669"/>
    <property type="project" value="UniProtKB-UniRule"/>
</dbReference>
<feature type="domain" description="L,D-TPase catalytic" evidence="8">
    <location>
        <begin position="102"/>
        <end position="223"/>
    </location>
</feature>
<feature type="compositionally biased region" description="Low complexity" evidence="7">
    <location>
        <begin position="61"/>
        <end position="75"/>
    </location>
</feature>
<evidence type="ECO:0000313" key="9">
    <source>
        <dbReference type="EMBL" id="KRN25447.1"/>
    </source>
</evidence>
<dbReference type="InterPro" id="IPR005490">
    <property type="entry name" value="LD_TPept_cat_dom"/>
</dbReference>
<dbReference type="GO" id="GO:0018104">
    <property type="term" value="P:peptidoglycan-protein cross-linking"/>
    <property type="evidence" value="ECO:0007669"/>
    <property type="project" value="TreeGrafter"/>
</dbReference>
<evidence type="ECO:0000256" key="4">
    <source>
        <dbReference type="ARBA" id="ARBA00022984"/>
    </source>
</evidence>
<keyword evidence="3 6" id="KW-0133">Cell shape</keyword>
<keyword evidence="2" id="KW-0808">Transferase</keyword>
<gene>
    <name evidence="9" type="ORF">FC75_GL000360</name>
</gene>
<feature type="region of interest" description="Disordered" evidence="7">
    <location>
        <begin position="38"/>
        <end position="76"/>
    </location>
</feature>
<dbReference type="PANTHER" id="PTHR30582">
    <property type="entry name" value="L,D-TRANSPEPTIDASE"/>
    <property type="match status" value="1"/>
</dbReference>
<dbReference type="CDD" id="cd16913">
    <property type="entry name" value="YkuD_like"/>
    <property type="match status" value="1"/>
</dbReference>
<evidence type="ECO:0000259" key="8">
    <source>
        <dbReference type="PROSITE" id="PS52029"/>
    </source>
</evidence>
<dbReference type="GO" id="GO:0008360">
    <property type="term" value="P:regulation of cell shape"/>
    <property type="evidence" value="ECO:0007669"/>
    <property type="project" value="UniProtKB-UniRule"/>
</dbReference>
<evidence type="ECO:0000256" key="5">
    <source>
        <dbReference type="ARBA" id="ARBA00023316"/>
    </source>
</evidence>
<feature type="active site" description="Proton donor/acceptor" evidence="6">
    <location>
        <position position="172"/>
    </location>
</feature>